<organism evidence="6 7">
    <name type="scientific">Thalassobaculum fulvum</name>
    <dbReference type="NCBI Taxonomy" id="1633335"/>
    <lineage>
        <taxon>Bacteria</taxon>
        <taxon>Pseudomonadati</taxon>
        <taxon>Pseudomonadota</taxon>
        <taxon>Alphaproteobacteria</taxon>
        <taxon>Rhodospirillales</taxon>
        <taxon>Thalassobaculaceae</taxon>
        <taxon>Thalassobaculum</taxon>
    </lineage>
</organism>
<dbReference type="Pfam" id="PF00669">
    <property type="entry name" value="Flagellin_N"/>
    <property type="match status" value="1"/>
</dbReference>
<sequence length="534" mass="55550">MISLHTNPSMLAAVRVLGAADRATALAAGRVMTGLRVAGALDDASSFAIAQGIRVDMAAAGAVASAKKSAAGLLRVTNAGIEALQGVLQDIRAKATELANPGVSAQQRALLQDGMRNLIDQYDQIVANAGFNGVNLIDGSGETTDVRFNPATTGFASYPPAVGDAVTVSFDIELVGGNGTDNIAPTLTWLVNGREVAGSAIAPGPWTGDQTITDTIALTAADLAAGTTTIQARLTASYPQGGENVDATFDVVQWSNSPSVSQPGGGNPDMSVSSGTFRAGSTVSFDGVFDLPAAVSGADSVTVDVEHVYQRYDAGSWVDVSVIGSEQILNTTGPLPSGYNVNMSSQSFTVPGGSETLLDHRIVTRATVASSAATASLNATYENTVASWSYTAPVQGLDLLWFTSSMVEYTTDVSGEQEQIQRKNLTAGSMSLDTLDFSTAASSLTSLSQLATIDTYIQDQSAYFGAELRTIELGLRFDQAILDATAEGLGNIVDADLAREGAEFVARQVRQQLATDTLANLTRRPQILLGLFRN</sequence>
<dbReference type="PANTHER" id="PTHR42792">
    <property type="entry name" value="FLAGELLIN"/>
    <property type="match status" value="1"/>
</dbReference>
<comment type="caution">
    <text evidence="6">The sequence shown here is derived from an EMBL/GenBank/DDBJ whole genome shotgun (WGS) entry which is preliminary data.</text>
</comment>
<dbReference type="PRINTS" id="PR00207">
    <property type="entry name" value="FLAGELLIN"/>
</dbReference>
<dbReference type="Proteomes" id="UP000630353">
    <property type="component" value="Unassembled WGS sequence"/>
</dbReference>
<dbReference type="PANTHER" id="PTHR42792:SF2">
    <property type="entry name" value="FLAGELLIN"/>
    <property type="match status" value="1"/>
</dbReference>
<dbReference type="GO" id="GO:0005576">
    <property type="term" value="C:extracellular region"/>
    <property type="evidence" value="ECO:0007669"/>
    <property type="project" value="UniProtKB-SubCell"/>
</dbReference>
<comment type="similarity">
    <text evidence="3">Belongs to the bacterial flagellin family.</text>
</comment>
<name>A0A918XV45_9PROT</name>
<dbReference type="EMBL" id="BMZS01000010">
    <property type="protein sequence ID" value="GHD57990.1"/>
    <property type="molecule type" value="Genomic_DNA"/>
</dbReference>
<keyword evidence="7" id="KW-1185">Reference proteome</keyword>
<gene>
    <name evidence="6" type="ORF">GCM10017083_40190</name>
</gene>
<evidence type="ECO:0000256" key="4">
    <source>
        <dbReference type="ARBA" id="ARBA00023143"/>
    </source>
</evidence>
<dbReference type="RefSeq" id="WP_189992972.1">
    <property type="nucleotide sequence ID" value="NZ_BMZS01000010.1"/>
</dbReference>
<evidence type="ECO:0000259" key="5">
    <source>
        <dbReference type="Pfam" id="PF00669"/>
    </source>
</evidence>
<proteinExistence type="inferred from homology"/>
<dbReference type="AlphaFoldDB" id="A0A918XV45"/>
<dbReference type="SUPFAM" id="SSF64518">
    <property type="entry name" value="Phase 1 flagellin"/>
    <property type="match status" value="1"/>
</dbReference>
<dbReference type="Gene3D" id="1.20.1330.10">
    <property type="entry name" value="f41 fragment of flagellin, N-terminal domain"/>
    <property type="match status" value="2"/>
</dbReference>
<reference evidence="6" key="2">
    <citation type="submission" date="2020-09" db="EMBL/GenBank/DDBJ databases">
        <authorList>
            <person name="Sun Q."/>
            <person name="Kim S."/>
        </authorList>
    </citation>
    <scope>NUCLEOTIDE SEQUENCE</scope>
    <source>
        <strain evidence="6">KCTC 42651</strain>
    </source>
</reference>
<dbReference type="GO" id="GO:0009288">
    <property type="term" value="C:bacterial-type flagellum"/>
    <property type="evidence" value="ECO:0007669"/>
    <property type="project" value="UniProtKB-SubCell"/>
</dbReference>
<feature type="domain" description="Flagellin N-terminal" evidence="5">
    <location>
        <begin position="6"/>
        <end position="140"/>
    </location>
</feature>
<evidence type="ECO:0000313" key="7">
    <source>
        <dbReference type="Proteomes" id="UP000630353"/>
    </source>
</evidence>
<dbReference type="InterPro" id="IPR001492">
    <property type="entry name" value="Flagellin"/>
</dbReference>
<evidence type="ECO:0000256" key="2">
    <source>
        <dbReference type="ARBA" id="ARBA00004613"/>
    </source>
</evidence>
<dbReference type="InterPro" id="IPR001029">
    <property type="entry name" value="Flagellin_N"/>
</dbReference>
<dbReference type="GO" id="GO:0005198">
    <property type="term" value="F:structural molecule activity"/>
    <property type="evidence" value="ECO:0007669"/>
    <property type="project" value="InterPro"/>
</dbReference>
<keyword evidence="4" id="KW-0975">Bacterial flagellum</keyword>
<accession>A0A918XV45</accession>
<reference evidence="6" key="1">
    <citation type="journal article" date="2014" name="Int. J. Syst. Evol. Microbiol.">
        <title>Complete genome sequence of Corynebacterium casei LMG S-19264T (=DSM 44701T), isolated from a smear-ripened cheese.</title>
        <authorList>
            <consortium name="US DOE Joint Genome Institute (JGI-PGF)"/>
            <person name="Walter F."/>
            <person name="Albersmeier A."/>
            <person name="Kalinowski J."/>
            <person name="Ruckert C."/>
        </authorList>
    </citation>
    <scope>NUCLEOTIDE SEQUENCE</scope>
    <source>
        <strain evidence="6">KCTC 42651</strain>
    </source>
</reference>
<comment type="subcellular location">
    <subcellularLocation>
        <location evidence="1">Bacterial flagellum</location>
    </subcellularLocation>
    <subcellularLocation>
        <location evidence="2">Secreted</location>
    </subcellularLocation>
</comment>
<evidence type="ECO:0000256" key="1">
    <source>
        <dbReference type="ARBA" id="ARBA00004365"/>
    </source>
</evidence>
<evidence type="ECO:0000256" key="3">
    <source>
        <dbReference type="ARBA" id="ARBA00005709"/>
    </source>
</evidence>
<protein>
    <recommendedName>
        <fullName evidence="5">Flagellin N-terminal domain-containing protein</fullName>
    </recommendedName>
</protein>
<evidence type="ECO:0000313" key="6">
    <source>
        <dbReference type="EMBL" id="GHD57990.1"/>
    </source>
</evidence>